<organism evidence="1 2">
    <name type="scientific">Smallanthus sonchifolius</name>
    <dbReference type="NCBI Taxonomy" id="185202"/>
    <lineage>
        <taxon>Eukaryota</taxon>
        <taxon>Viridiplantae</taxon>
        <taxon>Streptophyta</taxon>
        <taxon>Embryophyta</taxon>
        <taxon>Tracheophyta</taxon>
        <taxon>Spermatophyta</taxon>
        <taxon>Magnoliopsida</taxon>
        <taxon>eudicotyledons</taxon>
        <taxon>Gunneridae</taxon>
        <taxon>Pentapetalae</taxon>
        <taxon>asterids</taxon>
        <taxon>campanulids</taxon>
        <taxon>Asterales</taxon>
        <taxon>Asteraceae</taxon>
        <taxon>Asteroideae</taxon>
        <taxon>Heliantheae alliance</taxon>
        <taxon>Millerieae</taxon>
        <taxon>Smallanthus</taxon>
    </lineage>
</organism>
<reference evidence="2" key="1">
    <citation type="journal article" date="2022" name="Mol. Ecol. Resour.">
        <title>The genomes of chicory, endive, great burdock and yacon provide insights into Asteraceae palaeo-polyploidization history and plant inulin production.</title>
        <authorList>
            <person name="Fan W."/>
            <person name="Wang S."/>
            <person name="Wang H."/>
            <person name="Wang A."/>
            <person name="Jiang F."/>
            <person name="Liu H."/>
            <person name="Zhao H."/>
            <person name="Xu D."/>
            <person name="Zhang Y."/>
        </authorList>
    </citation>
    <scope>NUCLEOTIDE SEQUENCE [LARGE SCALE GENOMIC DNA]</scope>
    <source>
        <strain evidence="2">cv. Yunnan</strain>
    </source>
</reference>
<sequence>MSNILKYNPNIEDNIPSFVRINVPFSCDCINGWIQRFNSYDRNGIPNSGNINVMVNCSCGDSSISKDYGLFVTYPLRPGETLDSISSAANLSSDLIRSYNPDINFSQGSSLIYLPGRG</sequence>
<keyword evidence="2" id="KW-1185">Reference proteome</keyword>
<evidence type="ECO:0000313" key="1">
    <source>
        <dbReference type="EMBL" id="KAI3828050.1"/>
    </source>
</evidence>
<gene>
    <name evidence="1" type="ORF">L1987_02144</name>
</gene>
<dbReference type="EMBL" id="CM042018">
    <property type="protein sequence ID" value="KAI3828050.1"/>
    <property type="molecule type" value="Genomic_DNA"/>
</dbReference>
<accession>A0ACB9K781</accession>
<proteinExistence type="predicted"/>
<dbReference type="Proteomes" id="UP001056120">
    <property type="component" value="Linkage Group LG01"/>
</dbReference>
<reference evidence="1 2" key="2">
    <citation type="journal article" date="2022" name="Mol. Ecol. Resour.">
        <title>The genomes of chicory, endive, great burdock and yacon provide insights into Asteraceae paleo-polyploidization history and plant inulin production.</title>
        <authorList>
            <person name="Fan W."/>
            <person name="Wang S."/>
            <person name="Wang H."/>
            <person name="Wang A."/>
            <person name="Jiang F."/>
            <person name="Liu H."/>
            <person name="Zhao H."/>
            <person name="Xu D."/>
            <person name="Zhang Y."/>
        </authorList>
    </citation>
    <scope>NUCLEOTIDE SEQUENCE [LARGE SCALE GENOMIC DNA]</scope>
    <source>
        <strain evidence="2">cv. Yunnan</strain>
        <tissue evidence="1">Leaves</tissue>
    </source>
</reference>
<protein>
    <submittedName>
        <fullName evidence="1">Uncharacterized protein</fullName>
    </submittedName>
</protein>
<comment type="caution">
    <text evidence="1">The sequence shown here is derived from an EMBL/GenBank/DDBJ whole genome shotgun (WGS) entry which is preliminary data.</text>
</comment>
<name>A0ACB9K781_9ASTR</name>
<evidence type="ECO:0000313" key="2">
    <source>
        <dbReference type="Proteomes" id="UP001056120"/>
    </source>
</evidence>